<organism evidence="1 2">
    <name type="scientific">Natrialba hulunbeirensis JCM 10989</name>
    <dbReference type="NCBI Taxonomy" id="1227493"/>
    <lineage>
        <taxon>Archaea</taxon>
        <taxon>Methanobacteriati</taxon>
        <taxon>Methanobacteriota</taxon>
        <taxon>Stenosarchaea group</taxon>
        <taxon>Halobacteria</taxon>
        <taxon>Halobacteriales</taxon>
        <taxon>Natrialbaceae</taxon>
        <taxon>Natrialba</taxon>
    </lineage>
</organism>
<dbReference type="AlphaFoldDB" id="M0A901"/>
<dbReference type="EMBL" id="AOIM01000013">
    <property type="protein sequence ID" value="ELY93818.1"/>
    <property type="molecule type" value="Genomic_DNA"/>
</dbReference>
<reference evidence="1 2" key="1">
    <citation type="journal article" date="2014" name="PLoS Genet.">
        <title>Phylogenetically driven sequencing of extremely halophilic archaea reveals strategies for static and dynamic osmo-response.</title>
        <authorList>
            <person name="Becker E.A."/>
            <person name="Seitzer P.M."/>
            <person name="Tritt A."/>
            <person name="Larsen D."/>
            <person name="Krusor M."/>
            <person name="Yao A.I."/>
            <person name="Wu D."/>
            <person name="Madern D."/>
            <person name="Eisen J.A."/>
            <person name="Darling A.E."/>
            <person name="Facciotti M.T."/>
        </authorList>
    </citation>
    <scope>NUCLEOTIDE SEQUENCE [LARGE SCALE GENOMIC DNA]</scope>
    <source>
        <strain evidence="1 2">JCM 10989</strain>
    </source>
</reference>
<proteinExistence type="predicted"/>
<accession>M0A901</accession>
<evidence type="ECO:0000313" key="2">
    <source>
        <dbReference type="Proteomes" id="UP000011519"/>
    </source>
</evidence>
<dbReference type="Proteomes" id="UP000011519">
    <property type="component" value="Unassembled WGS sequence"/>
</dbReference>
<evidence type="ECO:0000313" key="1">
    <source>
        <dbReference type="EMBL" id="ELY93818.1"/>
    </source>
</evidence>
<name>M0A901_9EURY</name>
<keyword evidence="2" id="KW-1185">Reference proteome</keyword>
<gene>
    <name evidence="1" type="ORF">C483_04044</name>
</gene>
<comment type="caution">
    <text evidence="1">The sequence shown here is derived from an EMBL/GenBank/DDBJ whole genome shotgun (WGS) entry which is preliminary data.</text>
</comment>
<protein>
    <submittedName>
        <fullName evidence="1">Uncharacterized protein</fullName>
    </submittedName>
</protein>
<dbReference type="RefSeq" id="WP_006652058.1">
    <property type="nucleotide sequence ID" value="NZ_AOIM01000013.1"/>
</dbReference>
<dbReference type="PATRIC" id="fig|1227493.4.peg.773"/>
<sequence length="108" mass="12137">MNVTEETQHVAVTLSEHEGETVLSESYEIGERKPTGEATVIREDEFVEARTDDRFTIDLELSSGESAESGFRVMCMGRENSTDVFVAEIRASREENDTYFVFDQSVCG</sequence>